<dbReference type="InterPro" id="IPR002695">
    <property type="entry name" value="PurH-like"/>
</dbReference>
<keyword evidence="6" id="KW-0378">Hydrolase</keyword>
<dbReference type="Pfam" id="PF02142">
    <property type="entry name" value="MGS"/>
    <property type="match status" value="1"/>
</dbReference>
<name>A0A1F6Y5Y1_9BACT</name>
<evidence type="ECO:0000313" key="10">
    <source>
        <dbReference type="Proteomes" id="UP000178645"/>
    </source>
</evidence>
<dbReference type="GO" id="GO:0006189">
    <property type="term" value="P:'de novo' IMP biosynthetic process"/>
    <property type="evidence" value="ECO:0007669"/>
    <property type="project" value="UniProtKB-UniPathway"/>
</dbReference>
<dbReference type="SMART" id="SM00798">
    <property type="entry name" value="AICARFT_IMPCHas"/>
    <property type="match status" value="1"/>
</dbReference>
<dbReference type="EMBL" id="MFVU01000019">
    <property type="protein sequence ID" value="OGJ01725.1"/>
    <property type="molecule type" value="Genomic_DNA"/>
</dbReference>
<comment type="pathway">
    <text evidence="1">Purine metabolism; IMP biosynthesis via de novo pathway; IMP from 5-formamido-1-(5-phospho-D-ribosyl)imidazole-4-carboxamide: step 1/1.</text>
</comment>
<dbReference type="InterPro" id="IPR024051">
    <property type="entry name" value="AICAR_Tfase_dup_dom_sf"/>
</dbReference>
<evidence type="ECO:0000256" key="4">
    <source>
        <dbReference type="ARBA" id="ARBA00022679"/>
    </source>
</evidence>
<organism evidence="9 10">
    <name type="scientific">Candidatus Nomurabacteria bacterium RIFCSPLOWO2_12_FULL_44_11</name>
    <dbReference type="NCBI Taxonomy" id="1801796"/>
    <lineage>
        <taxon>Bacteria</taxon>
        <taxon>Candidatus Nomuraibacteriota</taxon>
    </lineage>
</organism>
<dbReference type="UniPathway" id="UPA00074">
    <property type="reaction ID" value="UER00133"/>
</dbReference>
<comment type="pathway">
    <text evidence="2">Purine metabolism; IMP biosynthesis via de novo pathway; 5-formamido-1-(5-phospho-D-ribosyl)imidazole-4-carboxamide from 5-amino-1-(5-phospho-D-ribosyl)imidazole-4-carboxamide (10-formyl THF route): step 1/1.</text>
</comment>
<protein>
    <recommendedName>
        <fullName evidence="8">MGS-like domain-containing protein</fullName>
    </recommendedName>
</protein>
<evidence type="ECO:0000313" key="9">
    <source>
        <dbReference type="EMBL" id="OGJ01725.1"/>
    </source>
</evidence>
<keyword evidence="7" id="KW-0511">Multifunctional enzyme</keyword>
<dbReference type="SUPFAM" id="SSF52335">
    <property type="entry name" value="Methylglyoxal synthase-like"/>
    <property type="match status" value="1"/>
</dbReference>
<dbReference type="InterPro" id="IPR036914">
    <property type="entry name" value="MGS-like_dom_sf"/>
</dbReference>
<dbReference type="GO" id="GO:0003937">
    <property type="term" value="F:IMP cyclohydrolase activity"/>
    <property type="evidence" value="ECO:0007669"/>
    <property type="project" value="InterPro"/>
</dbReference>
<dbReference type="InterPro" id="IPR011607">
    <property type="entry name" value="MGS-like_dom"/>
</dbReference>
<dbReference type="InterPro" id="IPR016193">
    <property type="entry name" value="Cytidine_deaminase-like"/>
</dbReference>
<dbReference type="Pfam" id="PF01808">
    <property type="entry name" value="AICARFT_IMPCHas"/>
    <property type="match status" value="1"/>
</dbReference>
<dbReference type="Gene3D" id="3.40.140.20">
    <property type="match status" value="2"/>
</dbReference>
<gene>
    <name evidence="9" type="ORF">A3G53_02040</name>
</gene>
<proteinExistence type="inferred from homology"/>
<evidence type="ECO:0000259" key="8">
    <source>
        <dbReference type="PROSITE" id="PS51855"/>
    </source>
</evidence>
<comment type="similarity">
    <text evidence="3">Belongs to the PurH family.</text>
</comment>
<dbReference type="SUPFAM" id="SSF53927">
    <property type="entry name" value="Cytidine deaminase-like"/>
    <property type="match status" value="1"/>
</dbReference>
<dbReference type="PIRSF" id="PIRSF000414">
    <property type="entry name" value="AICARFT_IMPCHas"/>
    <property type="match status" value="1"/>
</dbReference>
<dbReference type="GO" id="GO:0004643">
    <property type="term" value="F:phosphoribosylaminoimidazolecarboxamide formyltransferase activity"/>
    <property type="evidence" value="ECO:0007669"/>
    <property type="project" value="InterPro"/>
</dbReference>
<accession>A0A1F6Y5Y1</accession>
<keyword evidence="5" id="KW-0658">Purine biosynthesis</keyword>
<dbReference type="PROSITE" id="PS51855">
    <property type="entry name" value="MGS"/>
    <property type="match status" value="1"/>
</dbReference>
<dbReference type="CDD" id="cd01421">
    <property type="entry name" value="IMPCH"/>
    <property type="match status" value="1"/>
</dbReference>
<dbReference type="PANTHER" id="PTHR11692">
    <property type="entry name" value="BIFUNCTIONAL PURINE BIOSYNTHESIS PROTEIN PURH"/>
    <property type="match status" value="1"/>
</dbReference>
<dbReference type="Gene3D" id="3.40.50.1380">
    <property type="entry name" value="Methylglyoxal synthase-like domain"/>
    <property type="match status" value="1"/>
</dbReference>
<dbReference type="SMART" id="SM00851">
    <property type="entry name" value="MGS"/>
    <property type="match status" value="1"/>
</dbReference>
<dbReference type="PANTHER" id="PTHR11692:SF0">
    <property type="entry name" value="BIFUNCTIONAL PURINE BIOSYNTHESIS PROTEIN ATIC"/>
    <property type="match status" value="1"/>
</dbReference>
<feature type="domain" description="MGS-like" evidence="8">
    <location>
        <begin position="1"/>
        <end position="155"/>
    </location>
</feature>
<sequence>MRNKIALISVYNKEGIIEFAKELVQMGWKIISSGGTAKHLASAGIEVLDVAEITGMPPILDHRVLTLHPKIHGGLLVLDKPEHLAELEKYGIPWIDLVCVDLYPLEEEIAKYTPSASGTSPFAGGGKEAVLEKTDMGGVALLRSSAKGGRITICDQADRMEVIEWLKAGEPDKENFLNNLRAKTENVISKYCETSAEYHDNKYRAIFGEKVLECAYGENAYQKPAGLFTNGHGDVLGISNWKLLEGSPLSYNNICDVDRMLQTVTHIAAGFDKNFSNVPKIAIGVKHGNACGAGVASVDDFVQSLGPSLRSATPSQNHAASAIEKMLQGDLRAIFGGSVMLNFEVDEKVADELIHRYAGEDRRLLDIVAAPSFTTEAIEILSRKKGKCRLLVNPAIEKAGLNSIDTEQRFRYVRGGFLQQPNYTFVPEINNRDVILAWAIGCTSNSNTITLVKDSRLVGNGVGQQDRVGAAKLAIFRADESARELKNSADGRFHPKDGVMSKNFSVPGRTSEADLEGTTAYSDSFFPFPDAPEVLIARGIKTIFSTSGSVNDEKIIELCKSKGVNLIMLPDTEARGFYQH</sequence>
<evidence type="ECO:0000256" key="1">
    <source>
        <dbReference type="ARBA" id="ARBA00004844"/>
    </source>
</evidence>
<dbReference type="Proteomes" id="UP000178645">
    <property type="component" value="Unassembled WGS sequence"/>
</dbReference>
<comment type="caution">
    <text evidence="9">The sequence shown here is derived from an EMBL/GenBank/DDBJ whole genome shotgun (WGS) entry which is preliminary data.</text>
</comment>
<reference evidence="9 10" key="1">
    <citation type="journal article" date="2016" name="Nat. Commun.">
        <title>Thousands of microbial genomes shed light on interconnected biogeochemical processes in an aquifer system.</title>
        <authorList>
            <person name="Anantharaman K."/>
            <person name="Brown C.T."/>
            <person name="Hug L.A."/>
            <person name="Sharon I."/>
            <person name="Castelle C.J."/>
            <person name="Probst A.J."/>
            <person name="Thomas B.C."/>
            <person name="Singh A."/>
            <person name="Wilkins M.J."/>
            <person name="Karaoz U."/>
            <person name="Brodie E.L."/>
            <person name="Williams K.H."/>
            <person name="Hubbard S.S."/>
            <person name="Banfield J.F."/>
        </authorList>
    </citation>
    <scope>NUCLEOTIDE SEQUENCE [LARGE SCALE GENOMIC DNA]</scope>
</reference>
<evidence type="ECO:0000256" key="7">
    <source>
        <dbReference type="ARBA" id="ARBA00023268"/>
    </source>
</evidence>
<evidence type="ECO:0000256" key="6">
    <source>
        <dbReference type="ARBA" id="ARBA00022801"/>
    </source>
</evidence>
<dbReference type="GO" id="GO:0005829">
    <property type="term" value="C:cytosol"/>
    <property type="evidence" value="ECO:0007669"/>
    <property type="project" value="TreeGrafter"/>
</dbReference>
<dbReference type="AlphaFoldDB" id="A0A1F6Y5Y1"/>
<evidence type="ECO:0000256" key="3">
    <source>
        <dbReference type="ARBA" id="ARBA00007667"/>
    </source>
</evidence>
<keyword evidence="4" id="KW-0808">Transferase</keyword>
<evidence type="ECO:0000256" key="2">
    <source>
        <dbReference type="ARBA" id="ARBA00004954"/>
    </source>
</evidence>
<evidence type="ECO:0000256" key="5">
    <source>
        <dbReference type="ARBA" id="ARBA00022755"/>
    </source>
</evidence>